<dbReference type="GO" id="GO:0016787">
    <property type="term" value="F:hydrolase activity"/>
    <property type="evidence" value="ECO:0007669"/>
    <property type="project" value="InterPro"/>
</dbReference>
<dbReference type="PANTHER" id="PTHR43143">
    <property type="entry name" value="METALLOPHOSPHOESTERASE, CALCINEURIN SUPERFAMILY"/>
    <property type="match status" value="1"/>
</dbReference>
<dbReference type="InterPro" id="IPR029052">
    <property type="entry name" value="Metallo-depent_PP-like"/>
</dbReference>
<dbReference type="AlphaFoldDB" id="A0A1M7JKR6"/>
<dbReference type="InterPro" id="IPR004843">
    <property type="entry name" value="Calcineurin-like_PHP"/>
</dbReference>
<reference evidence="2 3" key="1">
    <citation type="submission" date="2016-11" db="EMBL/GenBank/DDBJ databases">
        <authorList>
            <person name="Jaros S."/>
            <person name="Januszkiewicz K."/>
            <person name="Wedrychowicz H."/>
        </authorList>
    </citation>
    <scope>NUCLEOTIDE SEQUENCE [LARGE SCALE GENOMIC DNA]</scope>
    <source>
        <strain evidence="2 3">DSM 15930</strain>
    </source>
</reference>
<proteinExistence type="predicted"/>
<gene>
    <name evidence="2" type="ORF">SAMN02746066_02320</name>
</gene>
<evidence type="ECO:0000313" key="3">
    <source>
        <dbReference type="Proteomes" id="UP000184038"/>
    </source>
</evidence>
<dbReference type="Gene3D" id="3.60.21.10">
    <property type="match status" value="1"/>
</dbReference>
<protein>
    <submittedName>
        <fullName evidence="2">Calcineurin-like phosphoesterase</fullName>
    </submittedName>
</protein>
<dbReference type="Pfam" id="PF00149">
    <property type="entry name" value="Metallophos"/>
    <property type="match status" value="1"/>
</dbReference>
<sequence length="551" mass="61779">MRRSIRYFLAYLLVLCMIVAVLQLPTATISAKSTKATLTYEFTGEDASTPGYAEGAIRLKSTTDGDYYLYWANDKKALSGYYEISKLSIKKGKTGTFTFENHTAIPADATKVIAVEASKAKDNVKVKDAVAVFTLPKNKLIGFKSTQALYSFSSYSDIHIDEEKYGETPAYWWMHSEQHWAQALQYSADKKVDFIVSSGDQVTNAKLANLETEWKAYQYILSDSDYVNPIWESGGNHEVRIDGAVAEELKSYVANTGLDSTADTLNSGKSYYTMTEPTTGDMFIFMSLEGGYRPAQYDEFTDKQLDWLEEVLTENYGKGKNIYLIQHALISRYGAGDDTENPYYSGSINPDLPSAKRFVSIIEKHPDIVWISGHTHEAYQLGYNYSNNAGTSCNMIHNSSVGNPTHINSTGNALDYAFNEDLSQGYYVETFENAIIFNGANVCDQKIYPAYSYIISGNTKQVSTGATAEFTWVDTDVTPAMLNSALANVKTMLGIEYRYSSYDQYQTLKKCYYNYKDSDTKEMTASNRKMAYSMITSYIKSLQAIIKVVPR</sequence>
<accession>A0A1M7JKR6</accession>
<dbReference type="SUPFAM" id="SSF56300">
    <property type="entry name" value="Metallo-dependent phosphatases"/>
    <property type="match status" value="1"/>
</dbReference>
<keyword evidence="3" id="KW-1185">Reference proteome</keyword>
<feature type="domain" description="Calcineurin-like phosphoesterase" evidence="1">
    <location>
        <begin position="156"/>
        <end position="377"/>
    </location>
</feature>
<name>A0A1M7JKR6_9FIRM</name>
<dbReference type="InterPro" id="IPR051918">
    <property type="entry name" value="STPP_CPPED1"/>
</dbReference>
<evidence type="ECO:0000313" key="2">
    <source>
        <dbReference type="EMBL" id="SHM53097.1"/>
    </source>
</evidence>
<dbReference type="RefSeq" id="WP_073287791.1">
    <property type="nucleotide sequence ID" value="NZ_FRCP01000011.1"/>
</dbReference>
<dbReference type="EMBL" id="FRCP01000011">
    <property type="protein sequence ID" value="SHM53097.1"/>
    <property type="molecule type" value="Genomic_DNA"/>
</dbReference>
<dbReference type="STRING" id="1120996.SAMN02746066_02320"/>
<dbReference type="OrthoDB" id="9780884at2"/>
<evidence type="ECO:0000259" key="1">
    <source>
        <dbReference type="Pfam" id="PF00149"/>
    </source>
</evidence>
<organism evidence="2 3">
    <name type="scientific">Anaerosporobacter mobilis DSM 15930</name>
    <dbReference type="NCBI Taxonomy" id="1120996"/>
    <lineage>
        <taxon>Bacteria</taxon>
        <taxon>Bacillati</taxon>
        <taxon>Bacillota</taxon>
        <taxon>Clostridia</taxon>
        <taxon>Lachnospirales</taxon>
        <taxon>Lachnospiraceae</taxon>
        <taxon>Anaerosporobacter</taxon>
    </lineage>
</organism>
<dbReference type="PANTHER" id="PTHR43143:SF1">
    <property type="entry name" value="SERINE_THREONINE-PROTEIN PHOSPHATASE CPPED1"/>
    <property type="match status" value="1"/>
</dbReference>
<dbReference type="Proteomes" id="UP000184038">
    <property type="component" value="Unassembled WGS sequence"/>
</dbReference>